<dbReference type="SUPFAM" id="SSF46689">
    <property type="entry name" value="Homeodomain-like"/>
    <property type="match status" value="1"/>
</dbReference>
<dbReference type="AlphaFoldDB" id="A1K4I0"/>
<keyword evidence="2" id="KW-0238">DNA-binding</keyword>
<dbReference type="Pfam" id="PF14525">
    <property type="entry name" value="AraC_binding_2"/>
    <property type="match status" value="1"/>
</dbReference>
<dbReference type="PANTHER" id="PTHR46796">
    <property type="entry name" value="HTH-TYPE TRANSCRIPTIONAL ACTIVATOR RHAS-RELATED"/>
    <property type="match status" value="1"/>
</dbReference>
<dbReference type="RefSeq" id="WP_011764852.1">
    <property type="nucleotide sequence ID" value="NC_008702.1"/>
</dbReference>
<keyword evidence="3" id="KW-0804">Transcription</keyword>
<dbReference type="KEGG" id="azo:azo1118"/>
<sequence>MHPSANLDLSKVYRNCVFQSRSAVTSHAQLSRELSEHDLEWRRGSVDTALFRADVNRMSLLALRYGAEVEVRPEPFKDFALVQMPLRGAAEIECDGVRLTVAQGEAAVVAPRRQIRLVWQPGCEQLLLKVPFELLRQVSCHTCIRSRCPDDASDCGVGLEPAFVIERGFNLQWRALVQQLLNLLPAPGEAGLHPGWLNQFEQTVALFLLAHQPAAVGRDLDDDAGPAEAVIELTASSRLAERKLDAVEDYMRSRLFAPISLADLAKAAGVSARTLNILCHRYRGVAPMVLLRHVRLDAARARLLADPFASVTEVALEYGFGHLGRFSAYYRERFGELPRDTGAARH</sequence>
<dbReference type="OrthoDB" id="185346at2"/>
<dbReference type="InterPro" id="IPR018062">
    <property type="entry name" value="HTH_AraC-typ_CS"/>
</dbReference>
<organism evidence="5 6">
    <name type="scientific">Azoarcus sp. (strain BH72)</name>
    <dbReference type="NCBI Taxonomy" id="418699"/>
    <lineage>
        <taxon>Bacteria</taxon>
        <taxon>Pseudomonadati</taxon>
        <taxon>Pseudomonadota</taxon>
        <taxon>Betaproteobacteria</taxon>
        <taxon>Rhodocyclales</taxon>
        <taxon>Zoogloeaceae</taxon>
        <taxon>Azoarcus</taxon>
    </lineage>
</organism>
<dbReference type="KEGG" id="aoa:dqs_1229"/>
<evidence type="ECO:0000313" key="6">
    <source>
        <dbReference type="Proteomes" id="UP000002588"/>
    </source>
</evidence>
<proteinExistence type="predicted"/>
<dbReference type="GO" id="GO:0043565">
    <property type="term" value="F:sequence-specific DNA binding"/>
    <property type="evidence" value="ECO:0007669"/>
    <property type="project" value="InterPro"/>
</dbReference>
<evidence type="ECO:0000256" key="2">
    <source>
        <dbReference type="ARBA" id="ARBA00023125"/>
    </source>
</evidence>
<dbReference type="PROSITE" id="PS00041">
    <property type="entry name" value="HTH_ARAC_FAMILY_1"/>
    <property type="match status" value="1"/>
</dbReference>
<dbReference type="Gene3D" id="1.10.10.60">
    <property type="entry name" value="Homeodomain-like"/>
    <property type="match status" value="1"/>
</dbReference>
<name>A1K4I0_AZOSB</name>
<evidence type="ECO:0000256" key="1">
    <source>
        <dbReference type="ARBA" id="ARBA00023015"/>
    </source>
</evidence>
<evidence type="ECO:0000256" key="3">
    <source>
        <dbReference type="ARBA" id="ARBA00023163"/>
    </source>
</evidence>
<dbReference type="EMBL" id="AM406670">
    <property type="protein sequence ID" value="CAL93735.1"/>
    <property type="molecule type" value="Genomic_DNA"/>
</dbReference>
<dbReference type="PROSITE" id="PS01124">
    <property type="entry name" value="HTH_ARAC_FAMILY_2"/>
    <property type="match status" value="1"/>
</dbReference>
<protein>
    <submittedName>
        <fullName evidence="5">AraC-family transcriptional regulator</fullName>
    </submittedName>
</protein>
<keyword evidence="6" id="KW-1185">Reference proteome</keyword>
<dbReference type="SMART" id="SM00342">
    <property type="entry name" value="HTH_ARAC"/>
    <property type="match status" value="1"/>
</dbReference>
<dbReference type="InterPro" id="IPR009057">
    <property type="entry name" value="Homeodomain-like_sf"/>
</dbReference>
<dbReference type="InterPro" id="IPR035418">
    <property type="entry name" value="AraC-bd_2"/>
</dbReference>
<evidence type="ECO:0000259" key="4">
    <source>
        <dbReference type="PROSITE" id="PS01124"/>
    </source>
</evidence>
<dbReference type="Pfam" id="PF12833">
    <property type="entry name" value="HTH_18"/>
    <property type="match status" value="1"/>
</dbReference>
<dbReference type="eggNOG" id="COG2207">
    <property type="taxonomic scope" value="Bacteria"/>
</dbReference>
<gene>
    <name evidence="5" type="ordered locus">azo1118</name>
</gene>
<dbReference type="GO" id="GO:0003700">
    <property type="term" value="F:DNA-binding transcription factor activity"/>
    <property type="evidence" value="ECO:0007669"/>
    <property type="project" value="InterPro"/>
</dbReference>
<dbReference type="STRING" id="62928.azo1118"/>
<dbReference type="HOGENOM" id="CLU_047930_0_1_4"/>
<evidence type="ECO:0000313" key="5">
    <source>
        <dbReference type="EMBL" id="CAL93735.1"/>
    </source>
</evidence>
<dbReference type="Proteomes" id="UP000002588">
    <property type="component" value="Chromosome"/>
</dbReference>
<dbReference type="InterPro" id="IPR050204">
    <property type="entry name" value="AraC_XylS_family_regulators"/>
</dbReference>
<dbReference type="InterPro" id="IPR018060">
    <property type="entry name" value="HTH_AraC"/>
</dbReference>
<accession>A1K4I0</accession>
<reference evidence="5 6" key="1">
    <citation type="journal article" date="2006" name="Nat. Biotechnol.">
        <title>Complete genome of the mutualistic, N2-fixing grass endophyte Azoarcus sp. strain BH72.</title>
        <authorList>
            <person name="Krause A."/>
            <person name="Ramakumar A."/>
            <person name="Bartels D."/>
            <person name="Battistoni F."/>
            <person name="Bekel T."/>
            <person name="Boch J."/>
            <person name="Boehm M."/>
            <person name="Friedrich F."/>
            <person name="Hurek T."/>
            <person name="Krause L."/>
            <person name="Linke B."/>
            <person name="McHardy A.C."/>
            <person name="Sarkar A."/>
            <person name="Schneiker S."/>
            <person name="Syed A.A."/>
            <person name="Thauer R."/>
            <person name="Vorhoelter F.-J."/>
            <person name="Weidner S."/>
            <person name="Puehler A."/>
            <person name="Reinhold-Hurek B."/>
            <person name="Kaiser O."/>
            <person name="Goesmann A."/>
        </authorList>
    </citation>
    <scope>NUCLEOTIDE SEQUENCE [LARGE SCALE GENOMIC DNA]</scope>
    <source>
        <strain evidence="5 6">BH72</strain>
    </source>
</reference>
<feature type="domain" description="HTH araC/xylS-type" evidence="4">
    <location>
        <begin position="245"/>
        <end position="344"/>
    </location>
</feature>
<keyword evidence="1" id="KW-0805">Transcription regulation</keyword>